<name>A0A7W7I7A9_9ACTN</name>
<dbReference type="Proteomes" id="UP000549343">
    <property type="component" value="Unassembled WGS sequence"/>
</dbReference>
<sequence length="421" mass="44263">MITLLRLDLVLRSPGGVTAPEVPAADDGFYVPVARDAWGDPHVPATSLAGSLRACAADLGQDTTTLFGTVDGDAVASPLRFLGTRVTIPEGSTHVRTRTAIDRHRAAPVPGLLFSGESLPAGTSITCYLRLDDKALLDELRSVLGAWEPYIGGGRSVGRGRAELTGVRMRQLDLNTAAGRAAWLTGGGPSLFADAMVEFDLGPRSAPATETLAWTFTIDGGLHVGTGKRDEDADASSPALLIRRDGLPCVPGSTWKGLLRSRCEYILRSIGRHACHSSDPATRCSALPVCDVCAAFGWTGENTYSVGQRSLLWFGDSLITDGECAIVQHVALDRVTGGARDGQLYTLEVVTSGTVVLNLEVHGALTPAVRALLDLAVADIHDGHLGVGAATTRGLGRLLLSNDDTKSSREQAARILAEEIG</sequence>
<evidence type="ECO:0000259" key="3">
    <source>
        <dbReference type="Pfam" id="PF03787"/>
    </source>
</evidence>
<organism evidence="5 6">
    <name type="scientific">Actinomadura livida</name>
    <dbReference type="NCBI Taxonomy" id="79909"/>
    <lineage>
        <taxon>Bacteria</taxon>
        <taxon>Bacillati</taxon>
        <taxon>Actinomycetota</taxon>
        <taxon>Actinomycetes</taxon>
        <taxon>Streptosporangiales</taxon>
        <taxon>Thermomonosporaceae</taxon>
        <taxon>Actinomadura</taxon>
    </lineage>
</organism>
<evidence type="ECO:0000313" key="5">
    <source>
        <dbReference type="EMBL" id="MBB4771852.1"/>
    </source>
</evidence>
<dbReference type="EMBL" id="JACHMV010000001">
    <property type="protein sequence ID" value="MBB4771852.1"/>
    <property type="molecule type" value="Genomic_DNA"/>
</dbReference>
<evidence type="ECO:0000313" key="7">
    <source>
        <dbReference type="Proteomes" id="UP001501427"/>
    </source>
</evidence>
<feature type="domain" description="CRISPR type III-associated protein" evidence="3">
    <location>
        <begin position="217"/>
        <end position="398"/>
    </location>
</feature>
<reference evidence="5 6" key="2">
    <citation type="submission" date="2020-08" db="EMBL/GenBank/DDBJ databases">
        <title>Sequencing the genomes of 1000 actinobacteria strains.</title>
        <authorList>
            <person name="Klenk H.-P."/>
        </authorList>
    </citation>
    <scope>NUCLEOTIDE SEQUENCE [LARGE SCALE GENOMIC DNA]</scope>
    <source>
        <strain evidence="5 6">DSM 44772</strain>
    </source>
</reference>
<keyword evidence="7" id="KW-1185">Reference proteome</keyword>
<dbReference type="PANTHER" id="PTHR35579:SF3">
    <property type="entry name" value="CRISPR SYSTEM CMS ENDORIBONUCLEASE CSM3"/>
    <property type="match status" value="1"/>
</dbReference>
<evidence type="ECO:0000256" key="2">
    <source>
        <dbReference type="ARBA" id="ARBA00093789"/>
    </source>
</evidence>
<dbReference type="GO" id="GO:0051607">
    <property type="term" value="P:defense response to virus"/>
    <property type="evidence" value="ECO:0007669"/>
    <property type="project" value="UniProtKB-KW"/>
</dbReference>
<protein>
    <submittedName>
        <fullName evidence="5">CRISPR/Cas system CSM-associated protein Csm3 (Group 7 of RAMP superfamily)</fullName>
    </submittedName>
</protein>
<dbReference type="AlphaFoldDB" id="A0A7W7I7A9"/>
<dbReference type="InterPro" id="IPR052216">
    <property type="entry name" value="CRISPR_Csm3_endoribonuclease"/>
</dbReference>
<dbReference type="PANTHER" id="PTHR35579">
    <property type="entry name" value="CRISPR SYSTEM CMS ENDORIBONUCLEASE CSM3"/>
    <property type="match status" value="1"/>
</dbReference>
<dbReference type="InterPro" id="IPR005537">
    <property type="entry name" value="RAMP_III_fam"/>
</dbReference>
<dbReference type="CDD" id="cd09726">
    <property type="entry name" value="RAMP_I_III"/>
    <property type="match status" value="1"/>
</dbReference>
<feature type="domain" description="CRISPR type III-associated protein" evidence="3">
    <location>
        <begin position="30"/>
        <end position="162"/>
    </location>
</feature>
<accession>A0A7W7I7A9</accession>
<dbReference type="RefSeq" id="WP_184878702.1">
    <property type="nucleotide sequence ID" value="NZ_BAAAHD010000001.1"/>
</dbReference>
<evidence type="ECO:0000256" key="1">
    <source>
        <dbReference type="ARBA" id="ARBA00023118"/>
    </source>
</evidence>
<comment type="subunit">
    <text evidence="2">Part of the Csm effector complex that includes Cas10, Csm2, Csm3, Csm4 and Csm5.</text>
</comment>
<gene>
    <name evidence="5" type="ORF">F4557_000270</name>
    <name evidence="4" type="ORF">GCM10009546_02510</name>
</gene>
<reference evidence="4" key="3">
    <citation type="submission" date="2023-12" db="EMBL/GenBank/DDBJ databases">
        <authorList>
            <person name="Sun Q."/>
            <person name="Inoue M."/>
        </authorList>
    </citation>
    <scope>NUCLEOTIDE SEQUENCE</scope>
    <source>
        <strain evidence="4">JCM 10667</strain>
    </source>
</reference>
<reference evidence="4 7" key="1">
    <citation type="journal article" date="2019" name="Int. J. Syst. Evol. Microbiol.">
        <title>The Global Catalogue of Microorganisms (GCM) 10K type strain sequencing project: providing services to taxonomists for standard genome sequencing and annotation.</title>
        <authorList>
            <consortium name="The Broad Institute Genomics Platform"/>
            <consortium name="The Broad Institute Genome Sequencing Center for Infectious Disease"/>
            <person name="Wu L."/>
            <person name="Ma J."/>
        </authorList>
    </citation>
    <scope>NUCLEOTIDE SEQUENCE [LARGE SCALE GENOMIC DNA]</scope>
    <source>
        <strain evidence="4 7">JCM 10667</strain>
    </source>
</reference>
<dbReference type="EMBL" id="BAAAHD010000001">
    <property type="protein sequence ID" value="GAA0543967.1"/>
    <property type="molecule type" value="Genomic_DNA"/>
</dbReference>
<dbReference type="Proteomes" id="UP001501427">
    <property type="component" value="Unassembled WGS sequence"/>
</dbReference>
<dbReference type="Pfam" id="PF03787">
    <property type="entry name" value="RAMPs"/>
    <property type="match status" value="2"/>
</dbReference>
<evidence type="ECO:0000313" key="4">
    <source>
        <dbReference type="EMBL" id="GAA0543967.1"/>
    </source>
</evidence>
<evidence type="ECO:0000313" key="6">
    <source>
        <dbReference type="Proteomes" id="UP000549343"/>
    </source>
</evidence>
<comment type="caution">
    <text evidence="5">The sequence shown here is derived from an EMBL/GenBank/DDBJ whole genome shotgun (WGS) entry which is preliminary data.</text>
</comment>
<keyword evidence="1" id="KW-0051">Antiviral defense</keyword>
<proteinExistence type="predicted"/>